<dbReference type="EMBL" id="KZ825310">
    <property type="protein sequence ID" value="RAH51483.1"/>
    <property type="molecule type" value="Genomic_DNA"/>
</dbReference>
<accession>A0ACD1GQT3</accession>
<dbReference type="Proteomes" id="UP000249057">
    <property type="component" value="Unassembled WGS sequence"/>
</dbReference>
<proteinExistence type="predicted"/>
<gene>
    <name evidence="1" type="ORF">BO95DRAFT_477942</name>
</gene>
<protein>
    <submittedName>
        <fullName evidence="1">Uncharacterized protein</fullName>
    </submittedName>
</protein>
<sequence length="658" mass="74159">MNQATSPPTMQNSTTTITLTPINLHEPTDYAALQHQRTICGWDQTDEALLAWRAKQDAGLKSFFWIDIVPPSVCTSASTSTSTTSSDNNNFSSSSRQDTAVAPVHAGHISLDAYAHPPDPDLATADGTNLTVQSFFILPAHRKGGLGRRAMALVEERARRDPRCRYVTLNAVSKAYYADPGRRRWIERIRGEGGLPVAEWYERMGYVRWKTEPRYTDWTPEGEEVVLEADFMRKLVVSGYIDFTWHTKAGESNTQRFCYLNHKVSGEVKSHLNCRSFAHLIAHATLYHRTMSTLIEQHPPGYLNEYCGGQLIGTAVSFIVLELVFAGVRFWAHKRQRRNWVMIPVAGVGYHIDKILMEAPWKLVQFQRGIFAGIWVWGLAIALPKLAILAFYLRFFKSRNERTVTYVLMAIIASTYVAISLAHTFACIPVGYQLNPFKPGTGQCFDTKAFYRWMSFPNIVTDVVMLVLPLPMVYRLHTSCHQKIGLGIIFATGGIDTERRDDTWKASSLHMWTEIEPGVYFLAACMPSFPPLIQLLWTRFVRSKRGSSQTYPSGNNKIALYTIGGSARLQDSVPLTPSNTHEDFPPWSDDEEAARKPAIPDYDDGGFRHSVAYADLAGIEAARTGSPRTLREIWPPRRIRIRETVSVRHEGFGTLDST</sequence>
<name>A0ACD1GQT3_9EURO</name>
<keyword evidence="2" id="KW-1185">Reference proteome</keyword>
<organism evidence="1 2">
    <name type="scientific">Aspergillus brunneoviolaceus CBS 621.78</name>
    <dbReference type="NCBI Taxonomy" id="1450534"/>
    <lineage>
        <taxon>Eukaryota</taxon>
        <taxon>Fungi</taxon>
        <taxon>Dikarya</taxon>
        <taxon>Ascomycota</taxon>
        <taxon>Pezizomycotina</taxon>
        <taxon>Eurotiomycetes</taxon>
        <taxon>Eurotiomycetidae</taxon>
        <taxon>Eurotiales</taxon>
        <taxon>Aspergillaceae</taxon>
        <taxon>Aspergillus</taxon>
        <taxon>Aspergillus subgen. Circumdati</taxon>
    </lineage>
</organism>
<evidence type="ECO:0000313" key="1">
    <source>
        <dbReference type="EMBL" id="RAH51483.1"/>
    </source>
</evidence>
<evidence type="ECO:0000313" key="2">
    <source>
        <dbReference type="Proteomes" id="UP000249057"/>
    </source>
</evidence>
<reference evidence="1" key="1">
    <citation type="submission" date="2018-02" db="EMBL/GenBank/DDBJ databases">
        <title>The genomes of Aspergillus section Nigri reveals drivers in fungal speciation.</title>
        <authorList>
            <consortium name="DOE Joint Genome Institute"/>
            <person name="Vesth T.C."/>
            <person name="Nybo J."/>
            <person name="Theobald S."/>
            <person name="Brandl J."/>
            <person name="Frisvad J.C."/>
            <person name="Nielsen K.F."/>
            <person name="Lyhne E.K."/>
            <person name="Kogle M.E."/>
            <person name="Kuo A."/>
            <person name="Riley R."/>
            <person name="Clum A."/>
            <person name="Nolan M."/>
            <person name="Lipzen A."/>
            <person name="Salamov A."/>
            <person name="Henrissat B."/>
            <person name="Wiebenga A."/>
            <person name="De vries R.P."/>
            <person name="Grigoriev I.V."/>
            <person name="Mortensen U.H."/>
            <person name="Andersen M.R."/>
            <person name="Baker S.E."/>
        </authorList>
    </citation>
    <scope>NUCLEOTIDE SEQUENCE</scope>
    <source>
        <strain evidence="1">CBS 621.78</strain>
    </source>
</reference>